<accession>A0A6P1DGQ2</accession>
<dbReference type="EMBL" id="JAAGUZ010000110">
    <property type="protein sequence ID" value="NEW47920.1"/>
    <property type="molecule type" value="Genomic_DNA"/>
</dbReference>
<proteinExistence type="predicted"/>
<organism evidence="1 2">
    <name type="scientific">Nocardia cyriacigeorgica</name>
    <dbReference type="NCBI Taxonomy" id="135487"/>
    <lineage>
        <taxon>Bacteria</taxon>
        <taxon>Bacillati</taxon>
        <taxon>Actinomycetota</taxon>
        <taxon>Actinomycetes</taxon>
        <taxon>Mycobacteriales</taxon>
        <taxon>Nocardiaceae</taxon>
        <taxon>Nocardia</taxon>
    </lineage>
</organism>
<reference evidence="1 2" key="1">
    <citation type="submission" date="2020-01" db="EMBL/GenBank/DDBJ databases">
        <title>Genetics and antimicrobial susceptibilities of Nocardia species isolated from the soil; a comparison with species isolated from humans.</title>
        <authorList>
            <person name="Carrasco G."/>
            <person name="Monzon S."/>
            <person name="Sansegundo M."/>
            <person name="Garcia E."/>
            <person name="Garrido N."/>
            <person name="Medina M.J."/>
            <person name="Villalon P."/>
            <person name="Ramirez-Arocha A.C."/>
            <person name="Jimenez P."/>
            <person name="Cuesta I."/>
            <person name="Valdezate S."/>
        </authorList>
    </citation>
    <scope>NUCLEOTIDE SEQUENCE [LARGE SCALE GENOMIC DNA]</scope>
    <source>
        <strain evidence="1 2">CNM20110639</strain>
    </source>
</reference>
<comment type="caution">
    <text evidence="1">The sequence shown here is derived from an EMBL/GenBank/DDBJ whole genome shotgun (WGS) entry which is preliminary data.</text>
</comment>
<dbReference type="AlphaFoldDB" id="A0A6P1DGQ2"/>
<protein>
    <submittedName>
        <fullName evidence="1">Uncharacterized protein</fullName>
    </submittedName>
</protein>
<sequence length="320" mass="35136">MTTYPDAVTSTVEIDFDDWVPEDSRQAVRNSINALAVRHSAENARRRELDAEDRALAEALRQPLLDQVRNDSRSADALRSAVERQRARRIGITELPVSDHIRANVSPSTLDNSHAMLRDFEGWPTRFFHIPYDFSWSWHDLNGGRPRQQILALDTGQAALDSHAGNTQGSDGSVFVAAHAGFGVVLRSDRRFHCMARSLRSSQDFAAASAGLDANATVEGGCEITVMSNGVLKAHAVDKRFRGRVSGTLFDPSEDYNYDSGGFGTGAVIEVRWTMEANTQYELNVGAWTFAEAHQGIGGAGANSQIDAKIIFMSLWQQPA</sequence>
<evidence type="ECO:0000313" key="2">
    <source>
        <dbReference type="Proteomes" id="UP000468928"/>
    </source>
</evidence>
<name>A0A6P1DGQ2_9NOCA</name>
<evidence type="ECO:0000313" key="1">
    <source>
        <dbReference type="EMBL" id="NEW47920.1"/>
    </source>
</evidence>
<dbReference type="RefSeq" id="WP_163828122.1">
    <property type="nucleotide sequence ID" value="NZ_JAAGUY010000052.1"/>
</dbReference>
<dbReference type="Proteomes" id="UP000468928">
    <property type="component" value="Unassembled WGS sequence"/>
</dbReference>
<gene>
    <name evidence="1" type="ORF">GV789_26315</name>
</gene>